<evidence type="ECO:0000313" key="1">
    <source>
        <dbReference type="EMBL" id="SVD84129.1"/>
    </source>
</evidence>
<name>A0A382YMB4_9ZZZZ</name>
<reference evidence="1" key="1">
    <citation type="submission" date="2018-05" db="EMBL/GenBank/DDBJ databases">
        <authorList>
            <person name="Lanie J.A."/>
            <person name="Ng W.-L."/>
            <person name="Kazmierczak K.M."/>
            <person name="Andrzejewski T.M."/>
            <person name="Davidsen T.M."/>
            <person name="Wayne K.J."/>
            <person name="Tettelin H."/>
            <person name="Glass J.I."/>
            <person name="Rusch D."/>
            <person name="Podicherti R."/>
            <person name="Tsui H.-C.T."/>
            <person name="Winkler M.E."/>
        </authorList>
    </citation>
    <scope>NUCLEOTIDE SEQUENCE</scope>
</reference>
<dbReference type="EMBL" id="UINC01176820">
    <property type="protein sequence ID" value="SVD84129.1"/>
    <property type="molecule type" value="Genomic_DNA"/>
</dbReference>
<proteinExistence type="predicted"/>
<organism evidence="1">
    <name type="scientific">marine metagenome</name>
    <dbReference type="NCBI Taxonomy" id="408172"/>
    <lineage>
        <taxon>unclassified sequences</taxon>
        <taxon>metagenomes</taxon>
        <taxon>ecological metagenomes</taxon>
    </lineage>
</organism>
<dbReference type="AlphaFoldDB" id="A0A382YMB4"/>
<sequence>VYNNNRKEFNLKIILDGLPDFEELER</sequence>
<accession>A0A382YMB4</accession>
<protein>
    <submittedName>
        <fullName evidence="1">Uncharacterized protein</fullName>
    </submittedName>
</protein>
<feature type="non-terminal residue" evidence="1">
    <location>
        <position position="1"/>
    </location>
</feature>
<gene>
    <name evidence="1" type="ORF">METZ01_LOCUS436983</name>
</gene>